<keyword evidence="4 11" id="KW-0479">Metal-binding</keyword>
<dbReference type="AlphaFoldDB" id="A0ABD2NIM0"/>
<dbReference type="PANTHER" id="PTHR13232">
    <property type="entry name" value="NAD(P)H-HYDRATE EPIMERASE"/>
    <property type="match status" value="1"/>
</dbReference>
<evidence type="ECO:0000256" key="8">
    <source>
        <dbReference type="ARBA" id="ARBA00023027"/>
    </source>
</evidence>
<dbReference type="EMBL" id="JABFTP020000103">
    <property type="protein sequence ID" value="KAL3278354.1"/>
    <property type="molecule type" value="Genomic_DNA"/>
</dbReference>
<organism evidence="13 14">
    <name type="scientific">Cryptolaemus montrouzieri</name>
    <dbReference type="NCBI Taxonomy" id="559131"/>
    <lineage>
        <taxon>Eukaryota</taxon>
        <taxon>Metazoa</taxon>
        <taxon>Ecdysozoa</taxon>
        <taxon>Arthropoda</taxon>
        <taxon>Hexapoda</taxon>
        <taxon>Insecta</taxon>
        <taxon>Pterygota</taxon>
        <taxon>Neoptera</taxon>
        <taxon>Endopterygota</taxon>
        <taxon>Coleoptera</taxon>
        <taxon>Polyphaga</taxon>
        <taxon>Cucujiformia</taxon>
        <taxon>Coccinelloidea</taxon>
        <taxon>Coccinellidae</taxon>
        <taxon>Scymninae</taxon>
        <taxon>Scymnini</taxon>
        <taxon>Cryptolaemus</taxon>
    </lineage>
</organism>
<evidence type="ECO:0000256" key="7">
    <source>
        <dbReference type="ARBA" id="ARBA00022958"/>
    </source>
</evidence>
<comment type="cofactor">
    <cofactor evidence="11">
        <name>K(+)</name>
        <dbReference type="ChEBI" id="CHEBI:29103"/>
    </cofactor>
    <text evidence="11">Binds 1 potassium ion per subunit.</text>
</comment>
<evidence type="ECO:0000256" key="4">
    <source>
        <dbReference type="ARBA" id="ARBA00022723"/>
    </source>
</evidence>
<evidence type="ECO:0000256" key="9">
    <source>
        <dbReference type="ARBA" id="ARBA00023235"/>
    </source>
</evidence>
<dbReference type="InterPro" id="IPR004443">
    <property type="entry name" value="YjeF_N_dom"/>
</dbReference>
<dbReference type="Pfam" id="PF03853">
    <property type="entry name" value="YjeF_N"/>
    <property type="match status" value="1"/>
</dbReference>
<keyword evidence="8 11" id="KW-0520">NAD</keyword>
<comment type="catalytic activity">
    <reaction evidence="1 11">
        <text>(6R)-NADHX = (6S)-NADHX</text>
        <dbReference type="Rhea" id="RHEA:32215"/>
        <dbReference type="ChEBI" id="CHEBI:64074"/>
        <dbReference type="ChEBI" id="CHEBI:64075"/>
        <dbReference type="EC" id="5.1.99.6"/>
    </reaction>
</comment>
<dbReference type="Gene3D" id="3.40.50.10260">
    <property type="entry name" value="YjeF N-terminal domain"/>
    <property type="match status" value="1"/>
</dbReference>
<evidence type="ECO:0000256" key="6">
    <source>
        <dbReference type="ARBA" id="ARBA00022857"/>
    </source>
</evidence>
<evidence type="ECO:0000256" key="11">
    <source>
        <dbReference type="HAMAP-Rule" id="MF_03159"/>
    </source>
</evidence>
<comment type="caution">
    <text evidence="11">Lacks conserved residue(s) required for the propagation of feature annotation.</text>
</comment>
<comment type="caution">
    <text evidence="13">The sequence shown here is derived from an EMBL/GenBank/DDBJ whole genome shotgun (WGS) entry which is preliminary data.</text>
</comment>
<dbReference type="InterPro" id="IPR036652">
    <property type="entry name" value="YjeF_N_dom_sf"/>
</dbReference>
<dbReference type="InterPro" id="IPR032976">
    <property type="entry name" value="YJEFN_prot_NAXE-like"/>
</dbReference>
<evidence type="ECO:0000256" key="5">
    <source>
        <dbReference type="ARBA" id="ARBA00022741"/>
    </source>
</evidence>
<sequence>MKFSEIAVRKVYTTSRKMVKYLQQQEAIDIDVSLFNDYKFSVDQLMELAGLSCATAIAKAFPVKNLQSKSVLICCGPGNNGGDGLVCARHMKLFGFKTEIFYPKRVDKLLYNNLLHQCDSMDIPILEKLPGNQEIAKYGLLVDALFGFSFKPPVRTEFVPVIELMKSSTIPVASIDIPSGWDIEKGEPSEGGIKPELLISLTAPKMCAKKFEGKYHYLGGRFVPPKLAQKYDLCLPEYPDTDCCVLLKK</sequence>
<dbReference type="HAMAP" id="MF_01966">
    <property type="entry name" value="NADHX_epimerase"/>
    <property type="match status" value="1"/>
</dbReference>
<keyword evidence="6" id="KW-0521">NADP</keyword>
<feature type="binding site" evidence="11">
    <location>
        <begin position="79"/>
        <end position="83"/>
    </location>
    <ligand>
        <name>(6S)-NADPHX</name>
        <dbReference type="ChEBI" id="CHEBI:64076"/>
    </ligand>
</feature>
<dbReference type="FunFam" id="3.40.50.10260:FF:000002">
    <property type="entry name" value="NAD(P)H-hydrate epimerase"/>
    <property type="match status" value="1"/>
</dbReference>
<dbReference type="GO" id="GO:0052856">
    <property type="term" value="F:NAD(P)HX epimerase activity"/>
    <property type="evidence" value="ECO:0007669"/>
    <property type="project" value="UniProtKB-UniRule"/>
</dbReference>
<evidence type="ECO:0000256" key="1">
    <source>
        <dbReference type="ARBA" id="ARBA00000013"/>
    </source>
</evidence>
<evidence type="ECO:0000256" key="10">
    <source>
        <dbReference type="ARBA" id="ARBA00041210"/>
    </source>
</evidence>
<dbReference type="GO" id="GO:0000166">
    <property type="term" value="F:nucleotide binding"/>
    <property type="evidence" value="ECO:0007669"/>
    <property type="project" value="UniProtKB-KW"/>
</dbReference>
<comment type="catalytic activity">
    <reaction evidence="2 11">
        <text>(6R)-NADPHX = (6S)-NADPHX</text>
        <dbReference type="Rhea" id="RHEA:32227"/>
        <dbReference type="ChEBI" id="CHEBI:64076"/>
        <dbReference type="ChEBI" id="CHEBI:64077"/>
        <dbReference type="EC" id="5.1.99.6"/>
    </reaction>
</comment>
<dbReference type="SUPFAM" id="SSF64153">
    <property type="entry name" value="YjeF N-terminal domain-like"/>
    <property type="match status" value="1"/>
</dbReference>
<dbReference type="PANTHER" id="PTHR13232:SF10">
    <property type="entry name" value="NAD(P)H-HYDRATE EPIMERASE"/>
    <property type="match status" value="1"/>
</dbReference>
<comment type="function">
    <text evidence="11">Catalyzes the epimerization of the S- and R-forms of NAD(P)HX, a damaged form of NAD(P)H that is a result of enzymatic or heat-dependent hydration. This is a prerequisite for the S-specific NAD(P)H-hydrate dehydratase to allow the repair of both epimers of NAD(P)HX.</text>
</comment>
<feature type="binding site" evidence="11">
    <location>
        <position position="80"/>
    </location>
    <ligand>
        <name>K(+)</name>
        <dbReference type="ChEBI" id="CHEBI:29103"/>
    </ligand>
</feature>
<dbReference type="GO" id="GO:0046872">
    <property type="term" value="F:metal ion binding"/>
    <property type="evidence" value="ECO:0007669"/>
    <property type="project" value="UniProtKB-KW"/>
</dbReference>
<keyword evidence="7 11" id="KW-0630">Potassium</keyword>
<feature type="binding site" evidence="11">
    <location>
        <begin position="147"/>
        <end position="153"/>
    </location>
    <ligand>
        <name>(6S)-NADPHX</name>
        <dbReference type="ChEBI" id="CHEBI:64076"/>
    </ligand>
</feature>
<comment type="similarity">
    <text evidence="11">Belongs to the NnrE/AIBP family.</text>
</comment>
<dbReference type="NCBIfam" id="TIGR00197">
    <property type="entry name" value="yjeF_nterm"/>
    <property type="match status" value="1"/>
</dbReference>
<dbReference type="Proteomes" id="UP001516400">
    <property type="component" value="Unassembled WGS sequence"/>
</dbReference>
<feature type="binding site" evidence="11">
    <location>
        <position position="143"/>
    </location>
    <ligand>
        <name>K(+)</name>
        <dbReference type="ChEBI" id="CHEBI:29103"/>
    </ligand>
</feature>
<keyword evidence="14" id="KW-1185">Reference proteome</keyword>
<gene>
    <name evidence="13" type="ORF">HHI36_013684</name>
</gene>
<evidence type="ECO:0000256" key="2">
    <source>
        <dbReference type="ARBA" id="ARBA00000909"/>
    </source>
</evidence>
<name>A0ABD2NIM0_9CUCU</name>
<feature type="binding site" evidence="11">
    <location>
        <position position="179"/>
    </location>
    <ligand>
        <name>K(+)</name>
        <dbReference type="ChEBI" id="CHEBI:29103"/>
    </ligand>
</feature>
<dbReference type="EC" id="5.1.99.6" evidence="3 11"/>
<protein>
    <recommendedName>
        <fullName evidence="3 11">NAD(P)H-hydrate epimerase</fullName>
        <ecNumber evidence="3 11">5.1.99.6</ecNumber>
    </recommendedName>
    <alternativeName>
        <fullName evidence="10 11">NAD(P)HX epimerase</fullName>
    </alternativeName>
</protein>
<evidence type="ECO:0000313" key="13">
    <source>
        <dbReference type="EMBL" id="KAL3278354.1"/>
    </source>
</evidence>
<feature type="domain" description="YjeF N-terminal" evidence="12">
    <location>
        <begin position="27"/>
        <end position="235"/>
    </location>
</feature>
<evidence type="ECO:0000313" key="14">
    <source>
        <dbReference type="Proteomes" id="UP001516400"/>
    </source>
</evidence>
<evidence type="ECO:0000256" key="3">
    <source>
        <dbReference type="ARBA" id="ARBA00012228"/>
    </source>
</evidence>
<accession>A0ABD2NIM0</accession>
<reference evidence="13 14" key="1">
    <citation type="journal article" date="2021" name="BMC Biol.">
        <title>Horizontally acquired antibacterial genes associated with adaptive radiation of ladybird beetles.</title>
        <authorList>
            <person name="Li H.S."/>
            <person name="Tang X.F."/>
            <person name="Huang Y.H."/>
            <person name="Xu Z.Y."/>
            <person name="Chen M.L."/>
            <person name="Du X.Y."/>
            <person name="Qiu B.Y."/>
            <person name="Chen P.T."/>
            <person name="Zhang W."/>
            <person name="Slipinski A."/>
            <person name="Escalona H.E."/>
            <person name="Waterhouse R.M."/>
            <person name="Zwick A."/>
            <person name="Pang H."/>
        </authorList>
    </citation>
    <scope>NUCLEOTIDE SEQUENCE [LARGE SCALE GENOMIC DNA]</scope>
    <source>
        <strain evidence="13">SYSU2018</strain>
    </source>
</reference>
<feature type="binding site" evidence="11">
    <location>
        <position position="176"/>
    </location>
    <ligand>
        <name>(6S)-NADPHX</name>
        <dbReference type="ChEBI" id="CHEBI:64076"/>
    </ligand>
</feature>
<evidence type="ECO:0000259" key="12">
    <source>
        <dbReference type="PROSITE" id="PS51385"/>
    </source>
</evidence>
<keyword evidence="9 11" id="KW-0413">Isomerase</keyword>
<proteinExistence type="inferred from homology"/>
<keyword evidence="5 11" id="KW-0547">Nucleotide-binding</keyword>
<dbReference type="PROSITE" id="PS51385">
    <property type="entry name" value="YJEF_N"/>
    <property type="match status" value="1"/>
</dbReference>